<evidence type="ECO:0000313" key="2">
    <source>
        <dbReference type="EMBL" id="TKD01367.1"/>
    </source>
</evidence>
<keyword evidence="1" id="KW-0472">Membrane</keyword>
<name>A0A4U1J2L5_9BACT</name>
<dbReference type="EMBL" id="SSMQ01000040">
    <property type="protein sequence ID" value="TKD01367.1"/>
    <property type="molecule type" value="Genomic_DNA"/>
</dbReference>
<gene>
    <name evidence="2" type="ORF">E8A74_31480</name>
</gene>
<protein>
    <submittedName>
        <fullName evidence="2">Uncharacterized protein</fullName>
    </submittedName>
</protein>
<sequence length="421" mass="46271">MTAARLDFGHTLSELALAPTYRAFECFREVRVPQGLAEVSHERLLGALTSAVAVTAKRLGLKARDVEAILPWAGYMGQLQQLERARVEAQTVFDQYAVSVGGLLTGLAGATMEVDPKRKSAAQTLTNVARRFSRERALVGPLKVLAAELEAWEEAMEKAGELIDRSRLVHRHLQRRQLFRVSLVFLIFAICSVAGAFMIRERRIAAARQKLDARITAATDPCSITDIDEEEKRHALPEHFARIDEKKKACEERRARERYEASCDALVKAVESGKLSAEDKATAKGAAEKLERAAEGKLVAADLLAKESEMPCGDTKAKGRIWLAYARGAARSTAAWADVPEISEDLKKALASKELEKETAYKEGIAPDAEDVASRAIKGDAVAMERAEKLCNGRAAYGLEVGKKCQRFLQILEGLAKQKKK</sequence>
<keyword evidence="1" id="KW-1133">Transmembrane helix</keyword>
<dbReference type="Proteomes" id="UP000309215">
    <property type="component" value="Unassembled WGS sequence"/>
</dbReference>
<proteinExistence type="predicted"/>
<dbReference type="OrthoDB" id="9819762at2"/>
<accession>A0A4U1J2L5</accession>
<keyword evidence="3" id="KW-1185">Reference proteome</keyword>
<evidence type="ECO:0000313" key="3">
    <source>
        <dbReference type="Proteomes" id="UP000309215"/>
    </source>
</evidence>
<comment type="caution">
    <text evidence="2">The sequence shown here is derived from an EMBL/GenBank/DDBJ whole genome shotgun (WGS) entry which is preliminary data.</text>
</comment>
<dbReference type="AlphaFoldDB" id="A0A4U1J2L5"/>
<evidence type="ECO:0000256" key="1">
    <source>
        <dbReference type="SAM" id="Phobius"/>
    </source>
</evidence>
<keyword evidence="1" id="KW-0812">Transmembrane</keyword>
<reference evidence="2 3" key="1">
    <citation type="submission" date="2019-04" db="EMBL/GenBank/DDBJ databases">
        <authorList>
            <person name="Li Y."/>
            <person name="Wang J."/>
        </authorList>
    </citation>
    <scope>NUCLEOTIDE SEQUENCE [LARGE SCALE GENOMIC DNA]</scope>
    <source>
        <strain evidence="2 3">DSM 14668</strain>
    </source>
</reference>
<dbReference type="RefSeq" id="WP_136932813.1">
    <property type="nucleotide sequence ID" value="NZ_SSMQ01000040.1"/>
</dbReference>
<feature type="transmembrane region" description="Helical" evidence="1">
    <location>
        <begin position="178"/>
        <end position="199"/>
    </location>
</feature>
<organism evidence="2 3">
    <name type="scientific">Polyangium fumosum</name>
    <dbReference type="NCBI Taxonomy" id="889272"/>
    <lineage>
        <taxon>Bacteria</taxon>
        <taxon>Pseudomonadati</taxon>
        <taxon>Myxococcota</taxon>
        <taxon>Polyangia</taxon>
        <taxon>Polyangiales</taxon>
        <taxon>Polyangiaceae</taxon>
        <taxon>Polyangium</taxon>
    </lineage>
</organism>